<dbReference type="GO" id="GO:0001518">
    <property type="term" value="C:voltage-gated sodium channel complex"/>
    <property type="evidence" value="ECO:0007669"/>
    <property type="project" value="TreeGrafter"/>
</dbReference>
<gene>
    <name evidence="7" type="ORF">ENY07_07205</name>
</gene>
<dbReference type="InterPro" id="IPR027359">
    <property type="entry name" value="Volt_channel_dom_sf"/>
</dbReference>
<comment type="subcellular location">
    <subcellularLocation>
        <location evidence="1">Membrane</location>
        <topology evidence="1">Multi-pass membrane protein</topology>
    </subcellularLocation>
</comment>
<evidence type="ECO:0000313" key="7">
    <source>
        <dbReference type="EMBL" id="HGC42993.1"/>
    </source>
</evidence>
<dbReference type="PANTHER" id="PTHR10037:SF62">
    <property type="entry name" value="SODIUM CHANNEL PROTEIN 60E"/>
    <property type="match status" value="1"/>
</dbReference>
<feature type="transmembrane region" description="Helical" evidence="5">
    <location>
        <begin position="51"/>
        <end position="70"/>
    </location>
</feature>
<dbReference type="InterPro" id="IPR043203">
    <property type="entry name" value="VGCC_Ca_Na"/>
</dbReference>
<feature type="transmembrane region" description="Helical" evidence="5">
    <location>
        <begin position="164"/>
        <end position="185"/>
    </location>
</feature>
<feature type="transmembrane region" description="Helical" evidence="5">
    <location>
        <begin position="134"/>
        <end position="152"/>
    </location>
</feature>
<dbReference type="InterPro" id="IPR005821">
    <property type="entry name" value="Ion_trans_dom"/>
</dbReference>
<dbReference type="Gene3D" id="1.20.120.350">
    <property type="entry name" value="Voltage-gated potassium channels. Chain C"/>
    <property type="match status" value="1"/>
</dbReference>
<keyword evidence="4 5" id="KW-0472">Membrane</keyword>
<protein>
    <submittedName>
        <fullName evidence="7">Ion transporter</fullName>
    </submittedName>
</protein>
<proteinExistence type="predicted"/>
<dbReference type="Pfam" id="PF00520">
    <property type="entry name" value="Ion_trans"/>
    <property type="match status" value="1"/>
</dbReference>
<feature type="transmembrane region" description="Helical" evidence="5">
    <location>
        <begin position="110"/>
        <end position="128"/>
    </location>
</feature>
<evidence type="ECO:0000256" key="5">
    <source>
        <dbReference type="SAM" id="Phobius"/>
    </source>
</evidence>
<dbReference type="Gene3D" id="1.10.287.70">
    <property type="match status" value="1"/>
</dbReference>
<reference evidence="7" key="1">
    <citation type="journal article" date="2020" name="mSystems">
        <title>Genome- and Community-Level Interaction Insights into Carbon Utilization and Element Cycling Functions of Hydrothermarchaeota in Hydrothermal Sediment.</title>
        <authorList>
            <person name="Zhou Z."/>
            <person name="Liu Y."/>
            <person name="Xu W."/>
            <person name="Pan J."/>
            <person name="Luo Z.H."/>
            <person name="Li M."/>
        </authorList>
    </citation>
    <scope>NUCLEOTIDE SEQUENCE</scope>
    <source>
        <strain evidence="7">SpSt-997</strain>
    </source>
</reference>
<feature type="transmembrane region" description="Helical" evidence="5">
    <location>
        <begin position="20"/>
        <end position="39"/>
    </location>
</feature>
<dbReference type="PANTHER" id="PTHR10037">
    <property type="entry name" value="VOLTAGE-GATED CATION CHANNEL CALCIUM AND SODIUM"/>
    <property type="match status" value="1"/>
</dbReference>
<keyword evidence="3 5" id="KW-1133">Transmembrane helix</keyword>
<feature type="domain" description="Ion transport" evidence="6">
    <location>
        <begin position="16"/>
        <end position="226"/>
    </location>
</feature>
<dbReference type="EMBL" id="DTQM01000143">
    <property type="protein sequence ID" value="HGC42993.1"/>
    <property type="molecule type" value="Genomic_DNA"/>
</dbReference>
<organism evidence="7">
    <name type="scientific">Acidicaldus sp</name>
    <dbReference type="NCBI Taxonomy" id="1872105"/>
    <lineage>
        <taxon>Bacteria</taxon>
        <taxon>Pseudomonadati</taxon>
        <taxon>Pseudomonadota</taxon>
        <taxon>Alphaproteobacteria</taxon>
        <taxon>Acetobacterales</taxon>
        <taxon>Acetobacteraceae</taxon>
        <taxon>Acidicaldus</taxon>
    </lineage>
</organism>
<dbReference type="GO" id="GO:0005248">
    <property type="term" value="F:voltage-gated sodium channel activity"/>
    <property type="evidence" value="ECO:0007669"/>
    <property type="project" value="TreeGrafter"/>
</dbReference>
<evidence type="ECO:0000256" key="4">
    <source>
        <dbReference type="ARBA" id="ARBA00023136"/>
    </source>
</evidence>
<evidence type="ECO:0000256" key="2">
    <source>
        <dbReference type="ARBA" id="ARBA00022692"/>
    </source>
</evidence>
<evidence type="ECO:0000259" key="6">
    <source>
        <dbReference type="Pfam" id="PF00520"/>
    </source>
</evidence>
<comment type="caution">
    <text evidence="7">The sequence shown here is derived from an EMBL/GenBank/DDBJ whole genome shotgun (WGS) entry which is preliminary data.</text>
</comment>
<dbReference type="AlphaFoldDB" id="A0A8J4HB22"/>
<keyword evidence="2 5" id="KW-0812">Transmembrane</keyword>
<evidence type="ECO:0000256" key="3">
    <source>
        <dbReference type="ARBA" id="ARBA00022989"/>
    </source>
</evidence>
<feature type="transmembrane region" description="Helical" evidence="5">
    <location>
        <begin position="197"/>
        <end position="225"/>
    </location>
</feature>
<sequence length="265" mass="29393">MTVGLRASLGRLYRSPAWRWGTGAVIFVNSVLLGVLTAVPPESADWDILSGINAALLGWMVLDVALCIVVKGRAVLRGGWDIFDITVTLLSLVPRIETLSALRVLRVLRVLRLISFLPNVRATVEALFGALRNMAAAFTVLAVVFYCFMIIATNLFREIDAAHYGTLGLTAIYLYATMASFGSNLEAVLPVVRQAPWAWLVFAPFLMVTSFGLLNLFVAVIVAALRERLDRKNMLRERRRFQRLEAKIDALSELLAHHKISPRGE</sequence>
<accession>A0A8J4HB22</accession>
<evidence type="ECO:0000256" key="1">
    <source>
        <dbReference type="ARBA" id="ARBA00004141"/>
    </source>
</evidence>
<dbReference type="SUPFAM" id="SSF81324">
    <property type="entry name" value="Voltage-gated potassium channels"/>
    <property type="match status" value="1"/>
</dbReference>
<name>A0A8J4HB22_9PROT</name>